<keyword evidence="10" id="KW-1185">Reference proteome</keyword>
<comment type="caution">
    <text evidence="9">The sequence shown here is derived from an EMBL/GenBank/DDBJ whole genome shotgun (WGS) entry which is preliminary data.</text>
</comment>
<accession>A0A3N5BBF2</accession>
<evidence type="ECO:0000256" key="7">
    <source>
        <dbReference type="RuleBase" id="RU363032"/>
    </source>
</evidence>
<keyword evidence="4 7" id="KW-0812">Transmembrane</keyword>
<dbReference type="PANTHER" id="PTHR43744:SF9">
    <property type="entry name" value="POLYGALACTURONAN_RHAMNOGALACTURONAN TRANSPORT SYSTEM PERMEASE PROTEIN YTCP"/>
    <property type="match status" value="1"/>
</dbReference>
<evidence type="ECO:0000256" key="4">
    <source>
        <dbReference type="ARBA" id="ARBA00022692"/>
    </source>
</evidence>
<evidence type="ECO:0000256" key="1">
    <source>
        <dbReference type="ARBA" id="ARBA00004651"/>
    </source>
</evidence>
<feature type="transmembrane region" description="Helical" evidence="7">
    <location>
        <begin position="12"/>
        <end position="38"/>
    </location>
</feature>
<comment type="subcellular location">
    <subcellularLocation>
        <location evidence="1 7">Cell membrane</location>
        <topology evidence="1 7">Multi-pass membrane protein</topology>
    </subcellularLocation>
</comment>
<dbReference type="Gene3D" id="1.10.3720.10">
    <property type="entry name" value="MetI-like"/>
    <property type="match status" value="1"/>
</dbReference>
<sequence>MKYNDKVHKIIMIITWLCIIGLCLSIILPFLNIIALSFNDGGDAQKGGIYFVPRDFTLDNYIEVFKQSTILNALGISLFRTIVGTVISVFLTAMAAYALKSKTLPYRKTITFFIFFTMLFSGGVIPYYLVLNDLNLTNTIWVYIIPSLYSVWNLLIMRTFFLTIPENIEEAAIIDGCNEFQLFTRIIIPMSRPVIATIALFNAVSHWNDWFTGSFFVRDSELRPLATLLQEMLTTQKALSDALKQNSVSYEMLERVTITGDSLKMATIIIVVIPVLFIYPFIQKHFNKGVNIGSMKD</sequence>
<protein>
    <submittedName>
        <fullName evidence="9">Carbohydrate ABC transporter membrane protein 2 (CUT1 family)</fullName>
    </submittedName>
</protein>
<feature type="transmembrane region" description="Helical" evidence="7">
    <location>
        <begin position="262"/>
        <end position="282"/>
    </location>
</feature>
<dbReference type="PROSITE" id="PS50928">
    <property type="entry name" value="ABC_TM1"/>
    <property type="match status" value="1"/>
</dbReference>
<dbReference type="RefSeq" id="WP_123808507.1">
    <property type="nucleotide sequence ID" value="NZ_RKRK01000005.1"/>
</dbReference>
<gene>
    <name evidence="9" type="ORF">EDD62_1634</name>
</gene>
<dbReference type="OrthoDB" id="9772609at2"/>
<comment type="similarity">
    <text evidence="7">Belongs to the binding-protein-dependent transport system permease family.</text>
</comment>
<evidence type="ECO:0000256" key="2">
    <source>
        <dbReference type="ARBA" id="ARBA00022448"/>
    </source>
</evidence>
<evidence type="ECO:0000313" key="9">
    <source>
        <dbReference type="EMBL" id="RPF54854.1"/>
    </source>
</evidence>
<dbReference type="AlphaFoldDB" id="A0A3N5BBF2"/>
<dbReference type="EMBL" id="RKRK01000005">
    <property type="protein sequence ID" value="RPF54854.1"/>
    <property type="molecule type" value="Genomic_DNA"/>
</dbReference>
<keyword evidence="6 7" id="KW-0472">Membrane</keyword>
<keyword evidence="3" id="KW-1003">Cell membrane</keyword>
<dbReference type="Pfam" id="PF00528">
    <property type="entry name" value="BPD_transp_1"/>
    <property type="match status" value="1"/>
</dbReference>
<keyword evidence="2 7" id="KW-0813">Transport</keyword>
<feature type="transmembrane region" description="Helical" evidence="7">
    <location>
        <begin position="182"/>
        <end position="204"/>
    </location>
</feature>
<feature type="transmembrane region" description="Helical" evidence="7">
    <location>
        <begin position="140"/>
        <end position="161"/>
    </location>
</feature>
<evidence type="ECO:0000313" key="10">
    <source>
        <dbReference type="Proteomes" id="UP000277108"/>
    </source>
</evidence>
<dbReference type="PANTHER" id="PTHR43744">
    <property type="entry name" value="ABC TRANSPORTER PERMEASE PROTEIN MG189-RELATED-RELATED"/>
    <property type="match status" value="1"/>
</dbReference>
<dbReference type="InterPro" id="IPR000515">
    <property type="entry name" value="MetI-like"/>
</dbReference>
<proteinExistence type="inferred from homology"/>
<dbReference type="Proteomes" id="UP000277108">
    <property type="component" value="Unassembled WGS sequence"/>
</dbReference>
<organism evidence="9 10">
    <name type="scientific">Abyssicoccus albus</name>
    <dbReference type="NCBI Taxonomy" id="1817405"/>
    <lineage>
        <taxon>Bacteria</taxon>
        <taxon>Bacillati</taxon>
        <taxon>Bacillota</taxon>
        <taxon>Bacilli</taxon>
        <taxon>Bacillales</taxon>
        <taxon>Abyssicoccaceae</taxon>
    </lineage>
</organism>
<feature type="transmembrane region" description="Helical" evidence="7">
    <location>
        <begin position="110"/>
        <end position="128"/>
    </location>
</feature>
<reference evidence="9 10" key="1">
    <citation type="submission" date="2018-11" db="EMBL/GenBank/DDBJ databases">
        <title>Genomic Encyclopedia of Type Strains, Phase IV (KMG-IV): sequencing the most valuable type-strain genomes for metagenomic binning, comparative biology and taxonomic classification.</title>
        <authorList>
            <person name="Goeker M."/>
        </authorList>
    </citation>
    <scope>NUCLEOTIDE SEQUENCE [LARGE SCALE GENOMIC DNA]</scope>
    <source>
        <strain evidence="9 10">DSM 29158</strain>
    </source>
</reference>
<evidence type="ECO:0000256" key="5">
    <source>
        <dbReference type="ARBA" id="ARBA00022989"/>
    </source>
</evidence>
<evidence type="ECO:0000259" key="8">
    <source>
        <dbReference type="PROSITE" id="PS50928"/>
    </source>
</evidence>
<dbReference type="CDD" id="cd06261">
    <property type="entry name" value="TM_PBP2"/>
    <property type="match status" value="1"/>
</dbReference>
<evidence type="ECO:0000256" key="6">
    <source>
        <dbReference type="ARBA" id="ARBA00023136"/>
    </source>
</evidence>
<dbReference type="GO" id="GO:0005886">
    <property type="term" value="C:plasma membrane"/>
    <property type="evidence" value="ECO:0007669"/>
    <property type="project" value="UniProtKB-SubCell"/>
</dbReference>
<dbReference type="InterPro" id="IPR035906">
    <property type="entry name" value="MetI-like_sf"/>
</dbReference>
<dbReference type="SUPFAM" id="SSF161098">
    <property type="entry name" value="MetI-like"/>
    <property type="match status" value="1"/>
</dbReference>
<evidence type="ECO:0000256" key="3">
    <source>
        <dbReference type="ARBA" id="ARBA00022475"/>
    </source>
</evidence>
<feature type="transmembrane region" description="Helical" evidence="7">
    <location>
        <begin position="78"/>
        <end position="98"/>
    </location>
</feature>
<keyword evidence="5 7" id="KW-1133">Transmembrane helix</keyword>
<feature type="domain" description="ABC transmembrane type-1" evidence="8">
    <location>
        <begin position="74"/>
        <end position="282"/>
    </location>
</feature>
<name>A0A3N5BBF2_9BACL</name>
<dbReference type="GO" id="GO:0055085">
    <property type="term" value="P:transmembrane transport"/>
    <property type="evidence" value="ECO:0007669"/>
    <property type="project" value="InterPro"/>
</dbReference>